<evidence type="ECO:0000313" key="2">
    <source>
        <dbReference type="Proteomes" id="UP000184388"/>
    </source>
</evidence>
<evidence type="ECO:0000313" key="1">
    <source>
        <dbReference type="EMBL" id="SHN36543.1"/>
    </source>
</evidence>
<dbReference type="Proteomes" id="UP000184388">
    <property type="component" value="Unassembled WGS sequence"/>
</dbReference>
<sequence>MTLSDAPVVTPDAVGMPQTEFDFELPFGYVDPAGTVHRTGTMRVATARDELGALGDLRVKENPAYLTVVLLAAVISRLGTLRQAHADIVAGMRVADVAYLQEMYERINGVPGVEGRSAGGRLGES</sequence>
<gene>
    <name evidence="1" type="ORF">SAMN05216268_1773</name>
</gene>
<dbReference type="RefSeq" id="WP_073450402.1">
    <property type="nucleotide sequence ID" value="NZ_FRBK01000077.1"/>
</dbReference>
<protein>
    <submittedName>
        <fullName evidence="1">Uncharacterized protein</fullName>
    </submittedName>
</protein>
<comment type="caution">
    <text evidence="1">The sequence shown here is derived from an EMBL/GenBank/DDBJ whole genome shotgun (WGS) entry which is preliminary data.</text>
</comment>
<proteinExistence type="predicted"/>
<reference evidence="2" key="1">
    <citation type="submission" date="2016-11" db="EMBL/GenBank/DDBJ databases">
        <authorList>
            <person name="Jaros S."/>
            <person name="Januszkiewicz K."/>
            <person name="Wedrychowicz H."/>
        </authorList>
    </citation>
    <scope>NUCLEOTIDE SEQUENCE [LARGE SCALE GENOMIC DNA]</scope>
    <source>
        <strain evidence="2">CGMCC 4.3555</strain>
    </source>
</reference>
<dbReference type="EMBL" id="FRBK01000077">
    <property type="protein sequence ID" value="SHN36543.1"/>
    <property type="molecule type" value="Genomic_DNA"/>
</dbReference>
<dbReference type="AlphaFoldDB" id="A0A9X8N9X2"/>
<organism evidence="1 2">
    <name type="scientific">Streptomyces yunnanensis</name>
    <dbReference type="NCBI Taxonomy" id="156453"/>
    <lineage>
        <taxon>Bacteria</taxon>
        <taxon>Bacillati</taxon>
        <taxon>Actinomycetota</taxon>
        <taxon>Actinomycetes</taxon>
        <taxon>Kitasatosporales</taxon>
        <taxon>Streptomycetaceae</taxon>
        <taxon>Streptomyces</taxon>
    </lineage>
</organism>
<name>A0A9X8N9X2_9ACTN</name>
<accession>A0A9X8N9X2</accession>